<accession>E5Y2A8</accession>
<dbReference type="GeneID" id="78086898"/>
<evidence type="ECO:0000313" key="4">
    <source>
        <dbReference type="Proteomes" id="UP000006034"/>
    </source>
</evidence>
<dbReference type="PANTHER" id="PTHR43849:SF2">
    <property type="entry name" value="BLL3936 PROTEIN"/>
    <property type="match status" value="1"/>
</dbReference>
<keyword evidence="1" id="KW-0812">Transmembrane</keyword>
<feature type="transmembrane region" description="Helical" evidence="1">
    <location>
        <begin position="176"/>
        <end position="197"/>
    </location>
</feature>
<sequence>MSFALTREGIKPVAKGFALALALFQIWFTTGFGVLDGSMMRVMFVSFITVLVFLFIPCRKYKENEKEPTLFLLIDLCCAGLAIATAVYFALHLTEITTRMRYIDDVTPAAKFFAAATVLLVLEITRRTTGWALVIVASTLILYAFFGDMLPRAVKHTGFTFDVIVEHLFLLNEGVYGIPIGVATSTLFGFIMFGAFLERSKMSSIFMDLACLLTRNSQGGPAKVAIFASALFGTISGSAAANVYGTGTFTIPLMKKVGYRAPFAGAVEAVASTGGQLMPPVMGTAAFLMADLSGAGYLNVAKAALLPAILYYLALLVMIHFEAVKNDLGKLSPDMVPETKSVVSRLYYLVPIAVLILLLGMGRSVVFCANIATLSIVLLAMLKAETRFTFKSFIEALVASSRGALMVSACCACSGLIVGVLSLTGIGYKFINLITILAGDSLFLLMVYLMLTSFVLGMGIPTTPAYIVVATLGAPALIKAGAPQLVAHMFVFYYAILSFITPPVCVAAFAGAAIAESKAMETGFIALKLGIVAFIVPYMFVYQPALLGIGETPEIIWAAITAIIGVIGIAGGMQSWLLCSTSAWERAFLLIGGLTLIYPGLSTDIIGFGLLFSVGVVQMLRRRRAPIAA</sequence>
<dbReference type="Pfam" id="PF06808">
    <property type="entry name" value="DctM"/>
    <property type="match status" value="1"/>
</dbReference>
<feature type="transmembrane region" description="Helical" evidence="1">
    <location>
        <begin position="303"/>
        <end position="321"/>
    </location>
</feature>
<keyword evidence="1" id="KW-1133">Transmembrane helix</keyword>
<dbReference type="NCBIfam" id="TIGR02123">
    <property type="entry name" value="TRAP_fused"/>
    <property type="match status" value="1"/>
</dbReference>
<feature type="transmembrane region" description="Helical" evidence="1">
    <location>
        <begin position="40"/>
        <end position="58"/>
    </location>
</feature>
<dbReference type="OrthoDB" id="9759894at2"/>
<feature type="transmembrane region" description="Helical" evidence="1">
    <location>
        <begin position="70"/>
        <end position="91"/>
    </location>
</feature>
<protein>
    <submittedName>
        <fullName evidence="3">TRAP transporter, 4TM/12TM fusion protein</fullName>
    </submittedName>
</protein>
<dbReference type="Proteomes" id="UP000006034">
    <property type="component" value="Unassembled WGS sequence"/>
</dbReference>
<dbReference type="RefSeq" id="WP_016360895.1">
    <property type="nucleotide sequence ID" value="NZ_KE150239.1"/>
</dbReference>
<feature type="transmembrane region" description="Helical" evidence="1">
    <location>
        <begin position="490"/>
        <end position="512"/>
    </location>
</feature>
<feature type="transmembrane region" description="Helical" evidence="1">
    <location>
        <begin position="404"/>
        <end position="423"/>
    </location>
</feature>
<feature type="transmembrane region" description="Helical" evidence="1">
    <location>
        <begin position="366"/>
        <end position="384"/>
    </location>
</feature>
<evidence type="ECO:0000259" key="2">
    <source>
        <dbReference type="Pfam" id="PF06808"/>
    </source>
</evidence>
<feature type="transmembrane region" description="Helical" evidence="1">
    <location>
        <begin position="341"/>
        <end position="359"/>
    </location>
</feature>
<feature type="transmembrane region" description="Helical" evidence="1">
    <location>
        <begin position="596"/>
        <end position="617"/>
    </location>
</feature>
<feature type="transmembrane region" description="Helical" evidence="1">
    <location>
        <begin position="430"/>
        <end position="451"/>
    </location>
</feature>
<gene>
    <name evidence="3" type="ORF">HMPREF0179_00318</name>
</gene>
<proteinExistence type="predicted"/>
<dbReference type="eggNOG" id="COG4666">
    <property type="taxonomic scope" value="Bacteria"/>
</dbReference>
<reference evidence="3 4" key="2">
    <citation type="submission" date="2013-04" db="EMBL/GenBank/DDBJ databases">
        <title>The Genome Sequence of Bilophila wadsworthia 3_1_6.</title>
        <authorList>
            <consortium name="The Broad Institute Genomics Platform"/>
            <person name="Earl A."/>
            <person name="Ward D."/>
            <person name="Feldgarden M."/>
            <person name="Gevers D."/>
            <person name="Sibley C."/>
            <person name="Strauss J."/>
            <person name="Allen-Vercoe E."/>
            <person name="Walker B."/>
            <person name="Young S."/>
            <person name="Zeng Q."/>
            <person name="Gargeya S."/>
            <person name="Fitzgerald M."/>
            <person name="Haas B."/>
            <person name="Abouelleil A."/>
            <person name="Allen A.W."/>
            <person name="Alvarado L."/>
            <person name="Arachchi H.M."/>
            <person name="Berlin A.M."/>
            <person name="Chapman S.B."/>
            <person name="Gainer-Dewar J."/>
            <person name="Goldberg J."/>
            <person name="Griggs A."/>
            <person name="Gujja S."/>
            <person name="Hansen M."/>
            <person name="Howarth C."/>
            <person name="Imamovic A."/>
            <person name="Ireland A."/>
            <person name="Larimer J."/>
            <person name="McCowan C."/>
            <person name="Murphy C."/>
            <person name="Pearson M."/>
            <person name="Poon T.W."/>
            <person name="Priest M."/>
            <person name="Roberts A."/>
            <person name="Saif S."/>
            <person name="Shea T."/>
            <person name="Sisk P."/>
            <person name="Sykes S."/>
            <person name="Wortman J."/>
            <person name="Nusbaum C."/>
            <person name="Birren B."/>
        </authorList>
    </citation>
    <scope>NUCLEOTIDE SEQUENCE [LARGE SCALE GENOMIC DNA]</scope>
    <source>
        <strain evidence="3 4">3_1_6</strain>
    </source>
</reference>
<name>E5Y2A8_BILW3</name>
<feature type="transmembrane region" description="Helical" evidence="1">
    <location>
        <begin position="524"/>
        <end position="543"/>
    </location>
</feature>
<keyword evidence="4" id="KW-1185">Reference proteome</keyword>
<reference evidence="3 4" key="1">
    <citation type="submission" date="2010-10" db="EMBL/GenBank/DDBJ databases">
        <authorList>
            <consortium name="The Broad Institute Genome Sequencing Platform"/>
            <person name="Ward D."/>
            <person name="Earl A."/>
            <person name="Feldgarden M."/>
            <person name="Young S.K."/>
            <person name="Gargeya S."/>
            <person name="Zeng Q."/>
            <person name="Alvarado L."/>
            <person name="Berlin A."/>
            <person name="Bochicchio J."/>
            <person name="Chapman S.B."/>
            <person name="Chen Z."/>
            <person name="Freedman E."/>
            <person name="Gellesch M."/>
            <person name="Goldberg J."/>
            <person name="Griggs A."/>
            <person name="Gujja S."/>
            <person name="Heilman E."/>
            <person name="Heiman D."/>
            <person name="Howarth C."/>
            <person name="Mehta T."/>
            <person name="Neiman D."/>
            <person name="Pearson M."/>
            <person name="Roberts A."/>
            <person name="Saif S."/>
            <person name="Shea T."/>
            <person name="Shenoy N."/>
            <person name="Sisk P."/>
            <person name="Stolte C."/>
            <person name="Sykes S."/>
            <person name="White J."/>
            <person name="Yandava C."/>
            <person name="Allen-Vercoe E."/>
            <person name="Sibley C."/>
            <person name="Ambrose C.E."/>
            <person name="Strauss J."/>
            <person name="Daigneault M."/>
            <person name="Haas B."/>
            <person name="Nusbaum C."/>
            <person name="Birren B."/>
        </authorList>
    </citation>
    <scope>NUCLEOTIDE SEQUENCE [LARGE SCALE GENOMIC DNA]</scope>
    <source>
        <strain evidence="3 4">3_1_6</strain>
    </source>
</reference>
<dbReference type="InterPro" id="IPR011853">
    <property type="entry name" value="TRAP_DctM-Dct_fused"/>
</dbReference>
<dbReference type="AlphaFoldDB" id="E5Y2A8"/>
<feature type="domain" description="TRAP C4-dicarboxylate transport system permease DctM subunit" evidence="2">
    <location>
        <begin position="118"/>
        <end position="554"/>
    </location>
</feature>
<evidence type="ECO:0000313" key="3">
    <source>
        <dbReference type="EMBL" id="EFV45875.2"/>
    </source>
</evidence>
<dbReference type="HOGENOM" id="CLU_007041_3_1_7"/>
<feature type="transmembrane region" description="Helical" evidence="1">
    <location>
        <begin position="457"/>
        <end position="478"/>
    </location>
</feature>
<dbReference type="InterPro" id="IPR010656">
    <property type="entry name" value="DctM"/>
</dbReference>
<evidence type="ECO:0000256" key="1">
    <source>
        <dbReference type="SAM" id="Phobius"/>
    </source>
</evidence>
<feature type="transmembrane region" description="Helical" evidence="1">
    <location>
        <begin position="129"/>
        <end position="146"/>
    </location>
</feature>
<keyword evidence="1" id="KW-0472">Membrane</keyword>
<feature type="transmembrane region" description="Helical" evidence="1">
    <location>
        <begin position="555"/>
        <end position="576"/>
    </location>
</feature>
<feature type="transmembrane region" description="Helical" evidence="1">
    <location>
        <begin position="106"/>
        <end position="122"/>
    </location>
</feature>
<dbReference type="STRING" id="563192.HMPREF0179_00318"/>
<organism evidence="3 4">
    <name type="scientific">Bilophila wadsworthia (strain 3_1_6)</name>
    <dbReference type="NCBI Taxonomy" id="563192"/>
    <lineage>
        <taxon>Bacteria</taxon>
        <taxon>Pseudomonadati</taxon>
        <taxon>Thermodesulfobacteriota</taxon>
        <taxon>Desulfovibrionia</taxon>
        <taxon>Desulfovibrionales</taxon>
        <taxon>Desulfovibrionaceae</taxon>
        <taxon>Bilophila</taxon>
    </lineage>
</organism>
<feature type="transmembrane region" description="Helical" evidence="1">
    <location>
        <begin position="12"/>
        <end position="34"/>
    </location>
</feature>
<comment type="caution">
    <text evidence="3">The sequence shown here is derived from an EMBL/GenBank/DDBJ whole genome shotgun (WGS) entry which is preliminary data.</text>
</comment>
<dbReference type="PANTHER" id="PTHR43849">
    <property type="entry name" value="BLL3936 PROTEIN"/>
    <property type="match status" value="1"/>
</dbReference>
<dbReference type="EMBL" id="ADCP02000002">
    <property type="protein sequence ID" value="EFV45875.2"/>
    <property type="molecule type" value="Genomic_DNA"/>
</dbReference>